<dbReference type="PANTHER" id="PTHR46649">
    <property type="match status" value="1"/>
</dbReference>
<dbReference type="HOGENOM" id="CLU_045011_8_0_11"/>
<dbReference type="Gene3D" id="1.10.150.240">
    <property type="entry name" value="Putative phosphatase, domain 2"/>
    <property type="match status" value="1"/>
</dbReference>
<dbReference type="STRING" id="42256.RradSPS_1160"/>
<proteinExistence type="predicted"/>
<dbReference type="KEGG" id="rrd:RradSPS_1160"/>
<dbReference type="OrthoDB" id="9810501at2"/>
<organism evidence="1 3">
    <name type="scientific">Rubrobacter radiotolerans</name>
    <name type="common">Arthrobacter radiotolerans</name>
    <dbReference type="NCBI Taxonomy" id="42256"/>
    <lineage>
        <taxon>Bacteria</taxon>
        <taxon>Bacillati</taxon>
        <taxon>Actinomycetota</taxon>
        <taxon>Rubrobacteria</taxon>
        <taxon>Rubrobacterales</taxon>
        <taxon>Rubrobacteraceae</taxon>
        <taxon>Rubrobacter</taxon>
    </lineage>
</organism>
<dbReference type="PRINTS" id="PR00413">
    <property type="entry name" value="HADHALOGNASE"/>
</dbReference>
<evidence type="ECO:0000313" key="1">
    <source>
        <dbReference type="EMBL" id="AHY46443.1"/>
    </source>
</evidence>
<dbReference type="EMBL" id="CP007514">
    <property type="protein sequence ID" value="AHY46443.1"/>
    <property type="molecule type" value="Genomic_DNA"/>
</dbReference>
<reference evidence="1 3" key="1">
    <citation type="submission" date="2014-03" db="EMBL/GenBank/DDBJ databases">
        <title>Complete genome sequence of the Radio-Resistant Rubrobacter radiotolerans RSPS-4.</title>
        <authorList>
            <person name="Egas C.C."/>
            <person name="Barroso C.C."/>
            <person name="Froufe H.J.C."/>
            <person name="Pacheco J.J."/>
            <person name="Albuquerque L.L."/>
            <person name="da Costa M.M.S."/>
        </authorList>
    </citation>
    <scope>NUCLEOTIDE SEQUENCE [LARGE SCALE GENOMIC DNA]</scope>
    <source>
        <strain evidence="1 3">RSPS-4</strain>
    </source>
</reference>
<keyword evidence="1" id="KW-0378">Hydrolase</keyword>
<sequence>MENGSRYDAVFLDVDGTLTWVDVDVEGYVRELSGYANGSLSAEAARGPVWRSVKTHIRENINYPDADALRAFKRKNALATAGELGISAPEDLLAAVADRRILFRPFPEAEPVLQELKDLGLPLYIVSNWDVLLEEVLEGLGWTHYFDGVVASAAVGSEKPEAGIFQAALRLSGTEPSRTVHVGNDASADIEGARRAGLDSFFVDRKGEGNPARATYAAPDLTSLPGVLRR</sequence>
<dbReference type="SFLD" id="SFLDG01129">
    <property type="entry name" value="C1.5:_HAD__Beta-PGM__Phosphata"/>
    <property type="match status" value="1"/>
</dbReference>
<dbReference type="Proteomes" id="UP001281130">
    <property type="component" value="Unassembled WGS sequence"/>
</dbReference>
<dbReference type="EMBL" id="JAWXXX010000001">
    <property type="protein sequence ID" value="MDX5893850.1"/>
    <property type="molecule type" value="Genomic_DNA"/>
</dbReference>
<dbReference type="PANTHER" id="PTHR46649:SF4">
    <property type="entry name" value="HALOACID DEHALOGENASE-LIKE HYDROLASE (HAD) SUPERFAMILY PROTEIN"/>
    <property type="match status" value="1"/>
</dbReference>
<dbReference type="InterPro" id="IPR023214">
    <property type="entry name" value="HAD_sf"/>
</dbReference>
<dbReference type="NCBIfam" id="TIGR01509">
    <property type="entry name" value="HAD-SF-IA-v3"/>
    <property type="match status" value="1"/>
</dbReference>
<dbReference type="AlphaFoldDB" id="A0A023X261"/>
<dbReference type="RefSeq" id="WP_051589431.1">
    <property type="nucleotide sequence ID" value="NZ_CP007514.1"/>
</dbReference>
<evidence type="ECO:0000313" key="2">
    <source>
        <dbReference type="EMBL" id="MDX5893850.1"/>
    </source>
</evidence>
<dbReference type="NCBIfam" id="TIGR01549">
    <property type="entry name" value="HAD-SF-IA-v1"/>
    <property type="match status" value="1"/>
</dbReference>
<dbReference type="InterPro" id="IPR036412">
    <property type="entry name" value="HAD-like_sf"/>
</dbReference>
<name>A0A023X261_RUBRA</name>
<reference evidence="2" key="2">
    <citation type="submission" date="2023-11" db="EMBL/GenBank/DDBJ databases">
        <title>MicrobeMod: A computational toolkit for identifying prokaryotic methylation and restriction-modification with nanopore sequencing.</title>
        <authorList>
            <person name="Crits-Christoph A."/>
            <person name="Kang S.C."/>
            <person name="Lee H."/>
            <person name="Ostrov N."/>
        </authorList>
    </citation>
    <scope>NUCLEOTIDE SEQUENCE</scope>
    <source>
        <strain evidence="2">ATCC 51242</strain>
    </source>
</reference>
<dbReference type="InterPro" id="IPR023198">
    <property type="entry name" value="PGP-like_dom2"/>
</dbReference>
<accession>A0A023X261</accession>
<dbReference type="Proteomes" id="UP000025229">
    <property type="component" value="Chromosome"/>
</dbReference>
<dbReference type="SFLD" id="SFLDS00003">
    <property type="entry name" value="Haloacid_Dehalogenase"/>
    <property type="match status" value="1"/>
</dbReference>
<dbReference type="GO" id="GO:0016787">
    <property type="term" value="F:hydrolase activity"/>
    <property type="evidence" value="ECO:0007669"/>
    <property type="project" value="UniProtKB-KW"/>
</dbReference>
<dbReference type="SUPFAM" id="SSF56784">
    <property type="entry name" value="HAD-like"/>
    <property type="match status" value="1"/>
</dbReference>
<dbReference type="Gene3D" id="3.40.50.1000">
    <property type="entry name" value="HAD superfamily/HAD-like"/>
    <property type="match status" value="1"/>
</dbReference>
<dbReference type="Pfam" id="PF00702">
    <property type="entry name" value="Hydrolase"/>
    <property type="match status" value="1"/>
</dbReference>
<evidence type="ECO:0000313" key="3">
    <source>
        <dbReference type="Proteomes" id="UP000025229"/>
    </source>
</evidence>
<protein>
    <submittedName>
        <fullName evidence="2">HAD family hydrolase</fullName>
    </submittedName>
    <submittedName>
        <fullName evidence="1">HAD-SF-IA-v3: HAD hydrolase, family IA, variant 3</fullName>
    </submittedName>
</protein>
<dbReference type="eggNOG" id="COG1011">
    <property type="taxonomic scope" value="Bacteria"/>
</dbReference>
<gene>
    <name evidence="1" type="ORF">RradSPS_1160</name>
    <name evidence="2" type="ORF">SIL72_07375</name>
</gene>
<dbReference type="InterPro" id="IPR006439">
    <property type="entry name" value="HAD-SF_hydro_IA"/>
</dbReference>
<keyword evidence="3" id="KW-1185">Reference proteome</keyword>